<keyword evidence="17" id="KW-1185">Reference proteome</keyword>
<dbReference type="GO" id="GO:0015344">
    <property type="term" value="F:siderophore uptake transmembrane transporter activity"/>
    <property type="evidence" value="ECO:0007669"/>
    <property type="project" value="TreeGrafter"/>
</dbReference>
<dbReference type="AlphaFoldDB" id="A0A451G481"/>
<evidence type="ECO:0000256" key="12">
    <source>
        <dbReference type="PROSITE-ProRule" id="PRU01360"/>
    </source>
</evidence>
<evidence type="ECO:0000256" key="5">
    <source>
        <dbReference type="ARBA" id="ARBA00022692"/>
    </source>
</evidence>
<dbReference type="PANTHER" id="PTHR32552">
    <property type="entry name" value="FERRICHROME IRON RECEPTOR-RELATED"/>
    <property type="match status" value="1"/>
</dbReference>
<evidence type="ECO:0000259" key="14">
    <source>
        <dbReference type="Pfam" id="PF00593"/>
    </source>
</evidence>
<evidence type="ECO:0000313" key="16">
    <source>
        <dbReference type="EMBL" id="QAB14269.1"/>
    </source>
</evidence>
<dbReference type="Proteomes" id="UP000285478">
    <property type="component" value="Chromosome"/>
</dbReference>
<evidence type="ECO:0000256" key="11">
    <source>
        <dbReference type="ARBA" id="ARBA00023237"/>
    </source>
</evidence>
<feature type="domain" description="TonB-dependent receptor-like beta-barrel" evidence="14">
    <location>
        <begin position="273"/>
        <end position="714"/>
    </location>
</feature>
<dbReference type="SUPFAM" id="SSF56935">
    <property type="entry name" value="Porins"/>
    <property type="match status" value="1"/>
</dbReference>
<keyword evidence="5 12" id="KW-0812">Transmembrane</keyword>
<keyword evidence="4" id="KW-0410">Iron transport</keyword>
<dbReference type="InterPro" id="IPR012910">
    <property type="entry name" value="Plug_dom"/>
</dbReference>
<protein>
    <submittedName>
        <fullName evidence="16">TonB-dependent receptor</fullName>
    </submittedName>
</protein>
<accession>A0A451G481</accession>
<evidence type="ECO:0000256" key="8">
    <source>
        <dbReference type="ARBA" id="ARBA00023065"/>
    </source>
</evidence>
<evidence type="ECO:0000256" key="10">
    <source>
        <dbReference type="ARBA" id="ARBA00023136"/>
    </source>
</evidence>
<evidence type="ECO:0000256" key="13">
    <source>
        <dbReference type="RuleBase" id="RU003357"/>
    </source>
</evidence>
<evidence type="ECO:0000256" key="1">
    <source>
        <dbReference type="ARBA" id="ARBA00004571"/>
    </source>
</evidence>
<dbReference type="Pfam" id="PF07715">
    <property type="entry name" value="Plug"/>
    <property type="match status" value="1"/>
</dbReference>
<keyword evidence="8" id="KW-0406">Ion transport</keyword>
<dbReference type="CDD" id="cd01347">
    <property type="entry name" value="ligand_gated_channel"/>
    <property type="match status" value="1"/>
</dbReference>
<dbReference type="PANTHER" id="PTHR32552:SF68">
    <property type="entry name" value="FERRICHROME OUTER MEMBRANE TRANSPORTER_PHAGE RECEPTOR"/>
    <property type="match status" value="1"/>
</dbReference>
<dbReference type="GO" id="GO:0009279">
    <property type="term" value="C:cell outer membrane"/>
    <property type="evidence" value="ECO:0007669"/>
    <property type="project" value="UniProtKB-SubCell"/>
</dbReference>
<dbReference type="EMBL" id="CP035033">
    <property type="protein sequence ID" value="QAB14269.1"/>
    <property type="molecule type" value="Genomic_DNA"/>
</dbReference>
<comment type="similarity">
    <text evidence="12 13">Belongs to the TonB-dependent receptor family.</text>
</comment>
<dbReference type="Gene3D" id="2.40.170.20">
    <property type="entry name" value="TonB-dependent receptor, beta-barrel domain"/>
    <property type="match status" value="1"/>
</dbReference>
<proteinExistence type="inferred from homology"/>
<evidence type="ECO:0000256" key="4">
    <source>
        <dbReference type="ARBA" id="ARBA00022496"/>
    </source>
</evidence>
<evidence type="ECO:0000256" key="9">
    <source>
        <dbReference type="ARBA" id="ARBA00023077"/>
    </source>
</evidence>
<keyword evidence="9 13" id="KW-0798">TonB box</keyword>
<sequence length="749" mass="83929">MTFMLCNRLQVRQFVTLSFSAGRLIFWPFKTSRSRSVIVRPSIVFRAKDWHFSPISFFVLSSAVWAPLPASAEVVLDGITVTASKEERQALDVSQSVDVVPRKVIEDKNARNINDVVKTLPGVIAVSENGGYDSRLIIRGAGLKARYGVREIMVMRDGVPMTDPDSFTRFDFVDIDDIDSVEVFKGPGSIEAANASGGVISVRSQSVFDASQDYIKLGGGSESSANAALHKTWQAGPDDNFSVQLSRRQSNNNWREHNHFDTTQFSVKQGHFFSDDSTLESELSYQESNLQLPGSLNQDGYEYYKQTGRTLNDPANTGSAWTQSARDSKTLFFNTRYKTDLGNGVSFKPQFYINKWEHFHPVTGFINDSKDNYVVGTDLMFNHRHTLFGLPASQVFGVTVRGDIRDNSKKYTYADTVTIPSGRIINVTSDQKGDLAQVEDANSQLSGAYFQQTFSPAEKWTLEAGLRYDHLNMDISGDEYYAYSYSTGKYVSGGGKYSYKASYDLFAPKASVNYALTDNSRTYFSVSGAQQAPTDSEVSANQSYDQANDLKASTAVQYELGYKLDGSRFSTAVALYQIDLTDEIVSVQDNYVTYYVNAGKTRKRGAEFSVSYRLNASVAVGGNLALQDYEYLQYEDGGNDYSGNKVRFIPEQQYNVFIGYQAKGLQARIEALGFGRYYIDDANTEKYDGYQMVSNLMMGYSLGHHKLQLNVNNVFDMRYAEEVSKDTRGNYSYTPGAPRNFQINYRYKL</sequence>
<organism evidence="16 17">
    <name type="scientific">Hydrogenovibrio thermophilus</name>
    <dbReference type="NCBI Taxonomy" id="265883"/>
    <lineage>
        <taxon>Bacteria</taxon>
        <taxon>Pseudomonadati</taxon>
        <taxon>Pseudomonadota</taxon>
        <taxon>Gammaproteobacteria</taxon>
        <taxon>Thiotrichales</taxon>
        <taxon>Piscirickettsiaceae</taxon>
        <taxon>Hydrogenovibrio</taxon>
    </lineage>
</organism>
<keyword evidence="2 12" id="KW-0813">Transport</keyword>
<evidence type="ECO:0000256" key="3">
    <source>
        <dbReference type="ARBA" id="ARBA00022452"/>
    </source>
</evidence>
<name>A0A451G481_9GAMM</name>
<dbReference type="Pfam" id="PF00593">
    <property type="entry name" value="TonB_dep_Rec_b-barrel"/>
    <property type="match status" value="1"/>
</dbReference>
<keyword evidence="6" id="KW-0732">Signal</keyword>
<keyword evidence="10 12" id="KW-0472">Membrane</keyword>
<dbReference type="InterPro" id="IPR039426">
    <property type="entry name" value="TonB-dep_rcpt-like"/>
</dbReference>
<keyword evidence="16" id="KW-0675">Receptor</keyword>
<keyword evidence="7" id="KW-0408">Iron</keyword>
<dbReference type="InterPro" id="IPR000531">
    <property type="entry name" value="Beta-barrel_TonB"/>
</dbReference>
<feature type="domain" description="TonB-dependent receptor plug" evidence="15">
    <location>
        <begin position="91"/>
        <end position="199"/>
    </location>
</feature>
<dbReference type="PROSITE" id="PS52016">
    <property type="entry name" value="TONB_DEPENDENT_REC_3"/>
    <property type="match status" value="1"/>
</dbReference>
<comment type="subcellular location">
    <subcellularLocation>
        <location evidence="1 12">Cell outer membrane</location>
        <topology evidence="1 12">Multi-pass membrane protein</topology>
    </subcellularLocation>
</comment>
<gene>
    <name evidence="16" type="ORF">EPV75_00555</name>
</gene>
<dbReference type="Gene3D" id="2.170.130.10">
    <property type="entry name" value="TonB-dependent receptor, plug domain"/>
    <property type="match status" value="1"/>
</dbReference>
<evidence type="ECO:0000313" key="17">
    <source>
        <dbReference type="Proteomes" id="UP000285478"/>
    </source>
</evidence>
<keyword evidence="11 12" id="KW-0998">Cell outer membrane</keyword>
<evidence type="ECO:0000256" key="6">
    <source>
        <dbReference type="ARBA" id="ARBA00022729"/>
    </source>
</evidence>
<evidence type="ECO:0000259" key="15">
    <source>
        <dbReference type="Pfam" id="PF07715"/>
    </source>
</evidence>
<evidence type="ECO:0000256" key="2">
    <source>
        <dbReference type="ARBA" id="ARBA00022448"/>
    </source>
</evidence>
<dbReference type="KEGG" id="htr:EPV75_00555"/>
<keyword evidence="3 12" id="KW-1134">Transmembrane beta strand</keyword>
<evidence type="ECO:0000256" key="7">
    <source>
        <dbReference type="ARBA" id="ARBA00023004"/>
    </source>
</evidence>
<dbReference type="InterPro" id="IPR037066">
    <property type="entry name" value="Plug_dom_sf"/>
</dbReference>
<dbReference type="InterPro" id="IPR036942">
    <property type="entry name" value="Beta-barrel_TonB_sf"/>
</dbReference>
<reference evidence="16 17" key="1">
    <citation type="journal article" date="2018" name="Environ. Microbiol.">
        <title>Genomes of ubiquitous marine and hypersaline Hydrogenovibrio, Thiomicrorhabdus and Thiomicrospira spp. encode a diversity of mechanisms to sustain chemolithoautotrophy in heterogeneous environments.</title>
        <authorList>
            <person name="Scott K.M."/>
            <person name="Williams J."/>
            <person name="Porter C.M.B."/>
            <person name="Russel S."/>
            <person name="Harmer T.L."/>
            <person name="Paul J.H."/>
            <person name="Antonen K.M."/>
            <person name="Bridges M.K."/>
            <person name="Camper G.J."/>
            <person name="Campla C.K."/>
            <person name="Casella L.G."/>
            <person name="Chase E."/>
            <person name="Conrad J.W."/>
            <person name="Cruz M.C."/>
            <person name="Dunlap D.S."/>
            <person name="Duran L."/>
            <person name="Fahsbender E.M."/>
            <person name="Goldsmith D.B."/>
            <person name="Keeley R.F."/>
            <person name="Kondoff M.R."/>
            <person name="Kussy B.I."/>
            <person name="Lane M.K."/>
            <person name="Lawler S."/>
            <person name="Leigh B.A."/>
            <person name="Lewis C."/>
            <person name="Lostal L.M."/>
            <person name="Marking D."/>
            <person name="Mancera P.A."/>
            <person name="McClenthan E.C."/>
            <person name="McIntyre E.A."/>
            <person name="Mine J.A."/>
            <person name="Modi S."/>
            <person name="Moore B.D."/>
            <person name="Morgan W.A."/>
            <person name="Nelson K.M."/>
            <person name="Nguyen K.N."/>
            <person name="Ogburn N."/>
            <person name="Parrino D.G."/>
            <person name="Pedapudi A.D."/>
            <person name="Pelham R.P."/>
            <person name="Preece A.M."/>
            <person name="Rampersad E.A."/>
            <person name="Richardson J.C."/>
            <person name="Rodgers C.M."/>
            <person name="Schaffer B.L."/>
            <person name="Sheridan N.E."/>
            <person name="Solone M.R."/>
            <person name="Staley Z.R."/>
            <person name="Tabuchi M."/>
            <person name="Waide R.J."/>
            <person name="Wanjugi P.W."/>
            <person name="Young S."/>
            <person name="Clum A."/>
            <person name="Daum C."/>
            <person name="Huntemann M."/>
            <person name="Ivanova N."/>
            <person name="Kyrpides N."/>
            <person name="Mikhailova N."/>
            <person name="Palaniappan K."/>
            <person name="Pillay M."/>
            <person name="Reddy T.B.K."/>
            <person name="Shapiro N."/>
            <person name="Stamatis D."/>
            <person name="Varghese N."/>
            <person name="Woyke T."/>
            <person name="Boden R."/>
            <person name="Freyermuth S.K."/>
            <person name="Kerfeld C.A."/>
        </authorList>
    </citation>
    <scope>NUCLEOTIDE SEQUENCE [LARGE SCALE GENOMIC DNA]</scope>
    <source>
        <strain evidence="16 17">JR-2</strain>
    </source>
</reference>